<dbReference type="Proteomes" id="UP001254759">
    <property type="component" value="Unassembled WGS sequence"/>
</dbReference>
<dbReference type="RefSeq" id="WP_310092484.1">
    <property type="nucleotide sequence ID" value="NZ_JAVDTT010000002.1"/>
</dbReference>
<evidence type="ECO:0000256" key="1">
    <source>
        <dbReference type="SAM" id="SignalP"/>
    </source>
</evidence>
<evidence type="ECO:0008006" key="4">
    <source>
        <dbReference type="Google" id="ProtNLM"/>
    </source>
</evidence>
<organism evidence="2 3">
    <name type="scientific">Pseudoxanthomonas sacheonensis</name>
    <dbReference type="NCBI Taxonomy" id="443615"/>
    <lineage>
        <taxon>Bacteria</taxon>
        <taxon>Pseudomonadati</taxon>
        <taxon>Pseudomonadota</taxon>
        <taxon>Gammaproteobacteria</taxon>
        <taxon>Lysobacterales</taxon>
        <taxon>Lysobacteraceae</taxon>
        <taxon>Pseudoxanthomonas</taxon>
    </lineage>
</organism>
<keyword evidence="1" id="KW-0732">Signal</keyword>
<feature type="chain" id="PRO_5046943412" description="PsbP C-terminal domain-containing protein" evidence="1">
    <location>
        <begin position="22"/>
        <end position="198"/>
    </location>
</feature>
<reference evidence="2 3" key="1">
    <citation type="submission" date="2023-07" db="EMBL/GenBank/DDBJ databases">
        <title>Sorghum-associated microbial communities from plants grown in Nebraska, USA.</title>
        <authorList>
            <person name="Schachtman D."/>
        </authorList>
    </citation>
    <scope>NUCLEOTIDE SEQUENCE [LARGE SCALE GENOMIC DNA]</scope>
    <source>
        <strain evidence="2 3">BE107</strain>
    </source>
</reference>
<evidence type="ECO:0000313" key="2">
    <source>
        <dbReference type="EMBL" id="MDR6841575.1"/>
    </source>
</evidence>
<gene>
    <name evidence="2" type="ORF">J2W94_001860</name>
</gene>
<sequence>MDYRIAAVVPVLLLLASTAMAQEFKARPADAPQVDRPKAFSANGLAFKYPGNWNAVSHEQVEGSSCYNVYLEADKTEFEVLNLDAHVIACQNADAPVPREYVDYLVTATQTDDGGEYDRTEVLSRQYGKHELFAAHYQNEVEAVGPLYSQHLVMVGSAACGGEWTCYAYTQNLQANEPMAGKAFALILDTVKYSPTNE</sequence>
<evidence type="ECO:0000313" key="3">
    <source>
        <dbReference type="Proteomes" id="UP001254759"/>
    </source>
</evidence>
<feature type="signal peptide" evidence="1">
    <location>
        <begin position="1"/>
        <end position="21"/>
    </location>
</feature>
<protein>
    <recommendedName>
        <fullName evidence="4">PsbP C-terminal domain-containing protein</fullName>
    </recommendedName>
</protein>
<accession>A0ABU1RTE0</accession>
<keyword evidence="3" id="KW-1185">Reference proteome</keyword>
<proteinExistence type="predicted"/>
<comment type="caution">
    <text evidence="2">The sequence shown here is derived from an EMBL/GenBank/DDBJ whole genome shotgun (WGS) entry which is preliminary data.</text>
</comment>
<name>A0ABU1RTE0_9GAMM</name>
<dbReference type="EMBL" id="JAVDTT010000002">
    <property type="protein sequence ID" value="MDR6841575.1"/>
    <property type="molecule type" value="Genomic_DNA"/>
</dbReference>